<evidence type="ECO:0000313" key="3">
    <source>
        <dbReference type="Proteomes" id="UP000185841"/>
    </source>
</evidence>
<dbReference type="RefSeq" id="WP_076426371.1">
    <property type="nucleotide sequence ID" value="NZ_FTMP01000003.1"/>
</dbReference>
<name>A0A1N6S8F5_AQUAC</name>
<proteinExistence type="predicted"/>
<keyword evidence="1" id="KW-0472">Membrane</keyword>
<sequence length="115" mass="12773">MELAVAISALIVAVLTLSLQYYTANKEAQLAWAKRMQQFFSSAAGLAIHVWAGFMISQAGIGIYEFVVSTEPLRRPEIVILFLQFANLGMYGFILLHAPSDLSKIKWGEKHSKQA</sequence>
<evidence type="ECO:0000256" key="1">
    <source>
        <dbReference type="SAM" id="Phobius"/>
    </source>
</evidence>
<feature type="transmembrane region" description="Helical" evidence="1">
    <location>
        <begin position="44"/>
        <end position="66"/>
    </location>
</feature>
<accession>A0A1N6S8F5</accession>
<reference evidence="2 3" key="1">
    <citation type="submission" date="2017-01" db="EMBL/GenBank/DDBJ databases">
        <authorList>
            <person name="Mah S.A."/>
            <person name="Swanson W.J."/>
            <person name="Moy G.W."/>
            <person name="Vacquier V.D."/>
        </authorList>
    </citation>
    <scope>NUCLEOTIDE SEQUENCE [LARGE SCALE GENOMIC DNA]</scope>
    <source>
        <strain evidence="2 3">RU36E</strain>
    </source>
</reference>
<organism evidence="2 3">
    <name type="scientific">Aquipseudomonas alcaligenes</name>
    <name type="common">Pseudomonas alcaligenes</name>
    <dbReference type="NCBI Taxonomy" id="43263"/>
    <lineage>
        <taxon>Bacteria</taxon>
        <taxon>Pseudomonadati</taxon>
        <taxon>Pseudomonadota</taxon>
        <taxon>Gammaproteobacteria</taxon>
        <taxon>Pseudomonadales</taxon>
        <taxon>Pseudomonadaceae</taxon>
        <taxon>Aquipseudomonas</taxon>
    </lineage>
</organism>
<gene>
    <name evidence="2" type="ORF">SAMN05878282_103426</name>
</gene>
<feature type="transmembrane region" description="Helical" evidence="1">
    <location>
        <begin position="78"/>
        <end position="98"/>
    </location>
</feature>
<protein>
    <submittedName>
        <fullName evidence="2">Uncharacterized protein</fullName>
    </submittedName>
</protein>
<evidence type="ECO:0000313" key="2">
    <source>
        <dbReference type="EMBL" id="SIQ37364.1"/>
    </source>
</evidence>
<keyword evidence="1" id="KW-1133">Transmembrane helix</keyword>
<dbReference type="AlphaFoldDB" id="A0A1N6S8F5"/>
<keyword evidence="1" id="KW-0812">Transmembrane</keyword>
<dbReference type="EMBL" id="FTMP01000003">
    <property type="protein sequence ID" value="SIQ37364.1"/>
    <property type="molecule type" value="Genomic_DNA"/>
</dbReference>
<dbReference type="Proteomes" id="UP000185841">
    <property type="component" value="Unassembled WGS sequence"/>
</dbReference>